<keyword evidence="12 17" id="KW-1133">Transmembrane helix</keyword>
<evidence type="ECO:0000256" key="14">
    <source>
        <dbReference type="ARBA" id="ARBA00023211"/>
    </source>
</evidence>
<comment type="catalytic activity">
    <reaction evidence="15">
        <text>a di-trans,poly-cis-dolichyl diphosphooligosaccharide + L-asparaginyl-[protein] = N(4)-(oligosaccharide-(1-&gt;4)-N-acetyl-beta-D-glucosaminyl-(1-&gt;4)-N-acetyl-beta-D-glucosaminyl)-L-asparaginyl-[protein] + a di-trans,poly-cis-dolichyl diphosphate + H(+)</text>
        <dbReference type="Rhea" id="RHEA:22980"/>
        <dbReference type="Rhea" id="RHEA-COMP:12804"/>
        <dbReference type="Rhea" id="RHEA-COMP:12805"/>
        <dbReference type="Rhea" id="RHEA-COMP:19506"/>
        <dbReference type="Rhea" id="RHEA-COMP:19509"/>
        <dbReference type="ChEBI" id="CHEBI:15378"/>
        <dbReference type="ChEBI" id="CHEBI:50347"/>
        <dbReference type="ChEBI" id="CHEBI:57497"/>
        <dbReference type="ChEBI" id="CHEBI:57570"/>
        <dbReference type="ChEBI" id="CHEBI:132529"/>
        <dbReference type="EC" id="2.4.99.18"/>
    </reaction>
</comment>
<evidence type="ECO:0000256" key="15">
    <source>
        <dbReference type="ARBA" id="ARBA00048829"/>
    </source>
</evidence>
<feature type="transmembrane region" description="Helical" evidence="17">
    <location>
        <begin position="36"/>
        <end position="58"/>
    </location>
</feature>
<feature type="compositionally biased region" description="Basic and acidic residues" evidence="16">
    <location>
        <begin position="189"/>
        <end position="198"/>
    </location>
</feature>
<evidence type="ECO:0000256" key="11">
    <source>
        <dbReference type="ARBA" id="ARBA00022842"/>
    </source>
</evidence>
<feature type="transmembrane region" description="Helical" evidence="17">
    <location>
        <begin position="146"/>
        <end position="165"/>
    </location>
</feature>
<feature type="region of interest" description="Disordered" evidence="16">
    <location>
        <begin position="72"/>
        <end position="142"/>
    </location>
</feature>
<dbReference type="Pfam" id="PF02516">
    <property type="entry name" value="STT3"/>
    <property type="match status" value="1"/>
</dbReference>
<dbReference type="InterPro" id="IPR048307">
    <property type="entry name" value="STT3_N"/>
</dbReference>
<dbReference type="GO" id="GO:0043687">
    <property type="term" value="P:post-translational protein modification"/>
    <property type="evidence" value="ECO:0007669"/>
    <property type="project" value="TreeGrafter"/>
</dbReference>
<evidence type="ECO:0000256" key="13">
    <source>
        <dbReference type="ARBA" id="ARBA00023136"/>
    </source>
</evidence>
<dbReference type="EMBL" id="JAHHUM010000354">
    <property type="protein sequence ID" value="KAK5620534.1"/>
    <property type="molecule type" value="Genomic_DNA"/>
</dbReference>
<feature type="domain" description="Oligosaccharyl transferase STT3 N-terminal" evidence="18">
    <location>
        <begin position="1"/>
        <end position="70"/>
    </location>
</feature>
<name>A0AAV9SGM8_9TELE</name>
<comment type="caution">
    <text evidence="19">The sequence shown here is derived from an EMBL/GenBank/DDBJ whole genome shotgun (WGS) entry which is preliminary data.</text>
</comment>
<evidence type="ECO:0000256" key="7">
    <source>
        <dbReference type="ARBA" id="ARBA00022676"/>
    </source>
</evidence>
<comment type="similarity">
    <text evidence="5">Belongs to the STT3 family.</text>
</comment>
<feature type="compositionally biased region" description="Polar residues" evidence="16">
    <location>
        <begin position="78"/>
        <end position="90"/>
    </location>
</feature>
<gene>
    <name evidence="19" type="ORF">CRENBAI_022524</name>
</gene>
<sequence length="223" mass="25334">YIAPWSGRFYSLWDTGYAKIHIPIIASVSEHQPTTWVSFFFDLHILVCTFPAGLWFCIKNINDERVFVFQPQRKSKSRNANPRAATQIQEPQRKSKSRNANPRAATQIQEPPQHKSKSCRNTNPRAAATQIQEPPQHKSKSRRNTMALYAISAVYFAGVMVRLMLTLTPVVCMLSAVAFSSVFEHYMGDDTKREKPPAEDSSDEDDKRNSGNLYDKESQGGKH</sequence>
<dbReference type="GO" id="GO:0046872">
    <property type="term" value="F:metal ion binding"/>
    <property type="evidence" value="ECO:0007669"/>
    <property type="project" value="UniProtKB-KW"/>
</dbReference>
<comment type="subcellular location">
    <subcellularLocation>
        <location evidence="3">Endomembrane system</location>
        <topology evidence="3">Multi-pass membrane protein</topology>
    </subcellularLocation>
</comment>
<evidence type="ECO:0000313" key="20">
    <source>
        <dbReference type="Proteomes" id="UP001311232"/>
    </source>
</evidence>
<keyword evidence="7" id="KW-0328">Glycosyltransferase</keyword>
<protein>
    <recommendedName>
        <fullName evidence="6">dolichyl-diphosphooligosaccharide--protein glycotransferase</fullName>
        <ecNumber evidence="6">2.4.99.18</ecNumber>
    </recommendedName>
</protein>
<evidence type="ECO:0000256" key="5">
    <source>
        <dbReference type="ARBA" id="ARBA00010810"/>
    </source>
</evidence>
<evidence type="ECO:0000313" key="19">
    <source>
        <dbReference type="EMBL" id="KAK5620534.1"/>
    </source>
</evidence>
<feature type="non-terminal residue" evidence="19">
    <location>
        <position position="1"/>
    </location>
</feature>
<accession>A0AAV9SGM8</accession>
<dbReference type="PANTHER" id="PTHR13872">
    <property type="entry name" value="DOLICHYL-DIPHOSPHOOLIGOSACCHARIDE--PROTEIN GLYCOSYLTRANSFERASE SUBUNIT"/>
    <property type="match status" value="1"/>
</dbReference>
<keyword evidence="20" id="KW-1185">Reference proteome</keyword>
<evidence type="ECO:0000259" key="18">
    <source>
        <dbReference type="Pfam" id="PF02516"/>
    </source>
</evidence>
<evidence type="ECO:0000256" key="17">
    <source>
        <dbReference type="SAM" id="Phobius"/>
    </source>
</evidence>
<feature type="compositionally biased region" description="Polar residues" evidence="16">
    <location>
        <begin position="119"/>
        <end position="133"/>
    </location>
</feature>
<keyword evidence="10" id="KW-0479">Metal-binding</keyword>
<evidence type="ECO:0000256" key="10">
    <source>
        <dbReference type="ARBA" id="ARBA00022723"/>
    </source>
</evidence>
<keyword evidence="11" id="KW-0460">Magnesium</keyword>
<reference evidence="19 20" key="1">
    <citation type="submission" date="2021-06" db="EMBL/GenBank/DDBJ databases">
        <authorList>
            <person name="Palmer J.M."/>
        </authorList>
    </citation>
    <scope>NUCLEOTIDE SEQUENCE [LARGE SCALE GENOMIC DNA]</scope>
    <source>
        <strain evidence="19 20">MEX-2019</strain>
        <tissue evidence="19">Muscle</tissue>
    </source>
</reference>
<proteinExistence type="inferred from homology"/>
<dbReference type="GO" id="GO:0016020">
    <property type="term" value="C:membrane"/>
    <property type="evidence" value="ECO:0007669"/>
    <property type="project" value="InterPro"/>
</dbReference>
<comment type="cofactor">
    <cofactor evidence="2">
        <name>Mg(2+)</name>
        <dbReference type="ChEBI" id="CHEBI:18420"/>
    </cofactor>
</comment>
<dbReference type="PANTHER" id="PTHR13872:SF1">
    <property type="entry name" value="DOLICHYL-DIPHOSPHOOLIGOSACCHARIDE--PROTEIN GLYCOSYLTRANSFERASE SUBUNIT STT3B"/>
    <property type="match status" value="1"/>
</dbReference>
<feature type="compositionally biased region" description="Basic and acidic residues" evidence="16">
    <location>
        <begin position="205"/>
        <end position="223"/>
    </location>
</feature>
<organism evidence="19 20">
    <name type="scientific">Crenichthys baileyi</name>
    <name type="common">White River springfish</name>
    <dbReference type="NCBI Taxonomy" id="28760"/>
    <lineage>
        <taxon>Eukaryota</taxon>
        <taxon>Metazoa</taxon>
        <taxon>Chordata</taxon>
        <taxon>Craniata</taxon>
        <taxon>Vertebrata</taxon>
        <taxon>Euteleostomi</taxon>
        <taxon>Actinopterygii</taxon>
        <taxon>Neopterygii</taxon>
        <taxon>Teleostei</taxon>
        <taxon>Neoteleostei</taxon>
        <taxon>Acanthomorphata</taxon>
        <taxon>Ovalentaria</taxon>
        <taxon>Atherinomorphae</taxon>
        <taxon>Cyprinodontiformes</taxon>
        <taxon>Goodeidae</taxon>
        <taxon>Crenichthys</taxon>
    </lineage>
</organism>
<feature type="region of interest" description="Disordered" evidence="16">
    <location>
        <begin position="189"/>
        <end position="223"/>
    </location>
</feature>
<keyword evidence="8" id="KW-0808">Transferase</keyword>
<dbReference type="GO" id="GO:0004579">
    <property type="term" value="F:dolichyl-diphosphooligosaccharide-protein glycotransferase activity"/>
    <property type="evidence" value="ECO:0007669"/>
    <property type="project" value="UniProtKB-EC"/>
</dbReference>
<dbReference type="Proteomes" id="UP001311232">
    <property type="component" value="Unassembled WGS sequence"/>
</dbReference>
<dbReference type="InterPro" id="IPR003674">
    <property type="entry name" value="Oligo_trans_STT3"/>
</dbReference>
<evidence type="ECO:0000256" key="3">
    <source>
        <dbReference type="ARBA" id="ARBA00004127"/>
    </source>
</evidence>
<evidence type="ECO:0000256" key="12">
    <source>
        <dbReference type="ARBA" id="ARBA00022989"/>
    </source>
</evidence>
<evidence type="ECO:0000256" key="6">
    <source>
        <dbReference type="ARBA" id="ARBA00012605"/>
    </source>
</evidence>
<evidence type="ECO:0000256" key="16">
    <source>
        <dbReference type="SAM" id="MobiDB-lite"/>
    </source>
</evidence>
<evidence type="ECO:0000256" key="4">
    <source>
        <dbReference type="ARBA" id="ARBA00004922"/>
    </source>
</evidence>
<dbReference type="GO" id="GO:0012505">
    <property type="term" value="C:endomembrane system"/>
    <property type="evidence" value="ECO:0007669"/>
    <property type="project" value="UniProtKB-SubCell"/>
</dbReference>
<dbReference type="GO" id="GO:0018279">
    <property type="term" value="P:protein N-linked glycosylation via asparagine"/>
    <property type="evidence" value="ECO:0007669"/>
    <property type="project" value="TreeGrafter"/>
</dbReference>
<dbReference type="AlphaFoldDB" id="A0AAV9SGM8"/>
<evidence type="ECO:0000256" key="2">
    <source>
        <dbReference type="ARBA" id="ARBA00001946"/>
    </source>
</evidence>
<comment type="pathway">
    <text evidence="4">Protein modification; protein glycosylation.</text>
</comment>
<keyword evidence="14" id="KW-0464">Manganese</keyword>
<keyword evidence="9 17" id="KW-0812">Transmembrane</keyword>
<evidence type="ECO:0000256" key="8">
    <source>
        <dbReference type="ARBA" id="ARBA00022679"/>
    </source>
</evidence>
<dbReference type="EC" id="2.4.99.18" evidence="6"/>
<evidence type="ECO:0000256" key="9">
    <source>
        <dbReference type="ARBA" id="ARBA00022692"/>
    </source>
</evidence>
<keyword evidence="13 17" id="KW-0472">Membrane</keyword>
<comment type="cofactor">
    <cofactor evidence="1">
        <name>Mn(2+)</name>
        <dbReference type="ChEBI" id="CHEBI:29035"/>
    </cofactor>
</comment>
<feature type="compositionally biased region" description="Polar residues" evidence="16">
    <location>
        <begin position="98"/>
        <end position="110"/>
    </location>
</feature>
<evidence type="ECO:0000256" key="1">
    <source>
        <dbReference type="ARBA" id="ARBA00001936"/>
    </source>
</evidence>